<name>A0A0P1G2E3_9RHOB</name>
<gene>
    <name evidence="2" type="ORF">TRN7648_00709</name>
</gene>
<dbReference type="Proteomes" id="UP000054935">
    <property type="component" value="Unassembled WGS sequence"/>
</dbReference>
<dbReference type="SUPFAM" id="SSF55136">
    <property type="entry name" value="Probable bacterial effector-binding domain"/>
    <property type="match status" value="1"/>
</dbReference>
<evidence type="ECO:0000313" key="2">
    <source>
        <dbReference type="EMBL" id="CUH75957.1"/>
    </source>
</evidence>
<keyword evidence="3" id="KW-1185">Reference proteome</keyword>
<evidence type="ECO:0000313" key="3">
    <source>
        <dbReference type="Proteomes" id="UP000054935"/>
    </source>
</evidence>
<dbReference type="AlphaFoldDB" id="A0A0P1G2E3"/>
<evidence type="ECO:0000259" key="1">
    <source>
        <dbReference type="Pfam" id="PF06445"/>
    </source>
</evidence>
<reference evidence="2 3" key="1">
    <citation type="submission" date="2015-09" db="EMBL/GenBank/DDBJ databases">
        <authorList>
            <consortium name="Swine Surveillance"/>
        </authorList>
    </citation>
    <scope>NUCLEOTIDE SEQUENCE [LARGE SCALE GENOMIC DNA]</scope>
    <source>
        <strain evidence="2 3">CECT 7648</strain>
    </source>
</reference>
<proteinExistence type="predicted"/>
<dbReference type="STRING" id="441103.TRN7648_00709"/>
<dbReference type="PANTHER" id="PTHR40055:SF1">
    <property type="entry name" value="TRANSCRIPTIONAL REGULATOR YGIV-RELATED"/>
    <property type="match status" value="1"/>
</dbReference>
<dbReference type="Pfam" id="PF06445">
    <property type="entry name" value="GyrI-like"/>
    <property type="match status" value="1"/>
</dbReference>
<dbReference type="InterPro" id="IPR029442">
    <property type="entry name" value="GyrI-like"/>
</dbReference>
<dbReference type="OrthoDB" id="9816011at2"/>
<dbReference type="PANTHER" id="PTHR40055">
    <property type="entry name" value="TRANSCRIPTIONAL REGULATOR YGIV-RELATED"/>
    <property type="match status" value="1"/>
</dbReference>
<dbReference type="InterPro" id="IPR011256">
    <property type="entry name" value="Reg_factor_effector_dom_sf"/>
</dbReference>
<dbReference type="EMBL" id="CYSE01000001">
    <property type="protein sequence ID" value="CUH75957.1"/>
    <property type="molecule type" value="Genomic_DNA"/>
</dbReference>
<accession>A0A0P1G2E3</accession>
<dbReference type="Gene3D" id="3.20.80.10">
    <property type="entry name" value="Regulatory factor, effector binding domain"/>
    <property type="match status" value="1"/>
</dbReference>
<organism evidence="2 3">
    <name type="scientific">Tropicibacter naphthalenivorans</name>
    <dbReference type="NCBI Taxonomy" id="441103"/>
    <lineage>
        <taxon>Bacteria</taxon>
        <taxon>Pseudomonadati</taxon>
        <taxon>Pseudomonadota</taxon>
        <taxon>Alphaproteobacteria</taxon>
        <taxon>Rhodobacterales</taxon>
        <taxon>Roseobacteraceae</taxon>
        <taxon>Tropicibacter</taxon>
    </lineage>
</organism>
<dbReference type="RefSeq" id="WP_058246222.1">
    <property type="nucleotide sequence ID" value="NZ_CYSE01000001.1"/>
</dbReference>
<feature type="domain" description="GyrI-like small molecule binding" evidence="1">
    <location>
        <begin position="8"/>
        <end position="81"/>
    </location>
</feature>
<protein>
    <submittedName>
        <fullName evidence="2">DNA gyrase inhibitor</fullName>
    </submittedName>
</protein>
<sequence length="123" mass="13171">MPAFDPSEVQIIDFPETPVAVLTHRGAPASVGASVQRFIGWRKANGLPPAQAATFNVFHSDPRTSPQDFRLDICCATTQPIAPNAACVRCAYPKLDCCAGKAVSPAVPLGQPQIPRRPRSLHL</sequence>
<dbReference type="InterPro" id="IPR050908">
    <property type="entry name" value="SmbC-like"/>
</dbReference>